<dbReference type="EMBL" id="JABCJE010000005">
    <property type="protein sequence ID" value="NVO24052.1"/>
    <property type="molecule type" value="Genomic_DNA"/>
</dbReference>
<dbReference type="CDD" id="cd08963">
    <property type="entry name" value="L-asparaginase_I"/>
    <property type="match status" value="1"/>
</dbReference>
<dbReference type="Proteomes" id="UP000592216">
    <property type="component" value="Unassembled WGS sequence"/>
</dbReference>
<dbReference type="InterPro" id="IPR027473">
    <property type="entry name" value="L-asparaginase_C"/>
</dbReference>
<dbReference type="InterPro" id="IPR027474">
    <property type="entry name" value="L-asparaginase_N"/>
</dbReference>
<dbReference type="InterPro" id="IPR040919">
    <property type="entry name" value="Asparaginase_C"/>
</dbReference>
<dbReference type="RefSeq" id="WP_177157872.1">
    <property type="nucleotide sequence ID" value="NZ_JABCJE010000005.1"/>
</dbReference>
<evidence type="ECO:0000259" key="4">
    <source>
        <dbReference type="Pfam" id="PF00710"/>
    </source>
</evidence>
<dbReference type="SFLD" id="SFLDS00057">
    <property type="entry name" value="Glutaminase/Asparaginase"/>
    <property type="match status" value="1"/>
</dbReference>
<dbReference type="Pfam" id="PF17763">
    <property type="entry name" value="Asparaginase_C"/>
    <property type="match status" value="1"/>
</dbReference>
<dbReference type="PROSITE" id="PS51732">
    <property type="entry name" value="ASN_GLN_ASE_3"/>
    <property type="match status" value="1"/>
</dbReference>
<evidence type="ECO:0000256" key="3">
    <source>
        <dbReference type="PROSITE-ProRule" id="PRU10100"/>
    </source>
</evidence>
<feature type="binding site" evidence="2">
    <location>
        <begin position="87"/>
        <end position="88"/>
    </location>
    <ligand>
        <name>substrate</name>
    </ligand>
</feature>
<dbReference type="PANTHER" id="PTHR11707:SF28">
    <property type="entry name" value="60 KDA LYSOPHOSPHOLIPASE"/>
    <property type="match status" value="1"/>
</dbReference>
<dbReference type="PIRSF" id="PIRSF500176">
    <property type="entry name" value="L_ASNase"/>
    <property type="match status" value="1"/>
</dbReference>
<dbReference type="InterPro" id="IPR036152">
    <property type="entry name" value="Asp/glu_Ase-like_sf"/>
</dbReference>
<accession>A0A850Q7A1</accession>
<dbReference type="PROSITE" id="PS00917">
    <property type="entry name" value="ASN_GLN_ASE_2"/>
    <property type="match status" value="1"/>
</dbReference>
<proteinExistence type="predicted"/>
<name>A0A850Q7A1_9RHOB</name>
<feature type="domain" description="Asparaginase/glutaminase C-terminal" evidence="5">
    <location>
        <begin position="192"/>
        <end position="305"/>
    </location>
</feature>
<dbReference type="PANTHER" id="PTHR11707">
    <property type="entry name" value="L-ASPARAGINASE"/>
    <property type="match status" value="1"/>
</dbReference>
<dbReference type="AlphaFoldDB" id="A0A850Q7A1"/>
<reference evidence="6 7" key="1">
    <citation type="submission" date="2020-04" db="EMBL/GenBank/DDBJ databases">
        <title>Donghicola sp., a member of the Rhodobacteraceae family isolated from mangrove forest in Thailand.</title>
        <authorList>
            <person name="Charoenyingcharoen P."/>
            <person name="Yukphan P."/>
        </authorList>
    </citation>
    <scope>NUCLEOTIDE SEQUENCE [LARGE SCALE GENOMIC DNA]</scope>
    <source>
        <strain evidence="6 7">B5-SW-15</strain>
    </source>
</reference>
<dbReference type="PRINTS" id="PR00139">
    <property type="entry name" value="ASNGLNASE"/>
</dbReference>
<comment type="caution">
    <text evidence="6">The sequence shown here is derived from an EMBL/GenBank/DDBJ whole genome shotgun (WGS) entry which is preliminary data.</text>
</comment>
<feature type="active site" evidence="3">
    <location>
        <position position="87"/>
    </location>
</feature>
<dbReference type="Gene3D" id="3.40.50.1170">
    <property type="entry name" value="L-asparaginase, N-terminal domain"/>
    <property type="match status" value="1"/>
</dbReference>
<dbReference type="PIRSF" id="PIRSF001220">
    <property type="entry name" value="L-ASNase_gatD"/>
    <property type="match status" value="1"/>
</dbReference>
<evidence type="ECO:0000256" key="2">
    <source>
        <dbReference type="PIRSR" id="PIRSR001220-2"/>
    </source>
</evidence>
<dbReference type="InterPro" id="IPR006034">
    <property type="entry name" value="Asparaginase/glutaminase-like"/>
</dbReference>
<dbReference type="InterPro" id="IPR041725">
    <property type="entry name" value="L-asparaginase_I"/>
</dbReference>
<dbReference type="GO" id="GO:0004067">
    <property type="term" value="F:asparaginase activity"/>
    <property type="evidence" value="ECO:0007669"/>
    <property type="project" value="UniProtKB-UniRule"/>
</dbReference>
<feature type="active site" description="O-isoaspartyl threonine intermediate" evidence="1">
    <location>
        <position position="11"/>
    </location>
</feature>
<gene>
    <name evidence="6" type="ORF">HJ536_11860</name>
</gene>
<dbReference type="InterPro" id="IPR027475">
    <property type="entry name" value="Asparaginase/glutaminase_AS2"/>
</dbReference>
<organism evidence="6 7">
    <name type="scientific">Donghicola mangrovi</name>
    <dbReference type="NCBI Taxonomy" id="2729614"/>
    <lineage>
        <taxon>Bacteria</taxon>
        <taxon>Pseudomonadati</taxon>
        <taxon>Pseudomonadota</taxon>
        <taxon>Alphaproteobacteria</taxon>
        <taxon>Rhodobacterales</taxon>
        <taxon>Roseobacteraceae</taxon>
        <taxon>Donghicola</taxon>
    </lineage>
</organism>
<evidence type="ECO:0000259" key="5">
    <source>
        <dbReference type="Pfam" id="PF17763"/>
    </source>
</evidence>
<dbReference type="Gene3D" id="3.40.50.40">
    <property type="match status" value="1"/>
</dbReference>
<protein>
    <submittedName>
        <fullName evidence="6">Asparaginase</fullName>
    </submittedName>
</protein>
<evidence type="ECO:0000256" key="1">
    <source>
        <dbReference type="PIRSR" id="PIRSR001220-1"/>
    </source>
</evidence>
<dbReference type="SUPFAM" id="SSF53774">
    <property type="entry name" value="Glutaminase/Asparaginase"/>
    <property type="match status" value="1"/>
</dbReference>
<feature type="domain" description="L-asparaginase N-terminal" evidence="4">
    <location>
        <begin position="3"/>
        <end position="175"/>
    </location>
</feature>
<dbReference type="InterPro" id="IPR037152">
    <property type="entry name" value="L-asparaginase_N_sf"/>
</dbReference>
<dbReference type="Pfam" id="PF00710">
    <property type="entry name" value="Asparaginase"/>
    <property type="match status" value="1"/>
</dbReference>
<evidence type="ECO:0000313" key="6">
    <source>
        <dbReference type="EMBL" id="NVO24052.1"/>
    </source>
</evidence>
<sequence length="317" mass="33120">MALLLIHTGGTIGMAQTEAGFAPQAGVLETAIEALQASGNVGAEVQVSAFDPLIDSAQATPAEWDKIARTIHAAYDRFDGFVVTHGTDTLAYTAAALCLALPGLKKPVVVTGAMLPLTVEGTDGTRNLRDALNAAILSPAGVWVQFAGKRLHGGRVRKSHSHAFDAFEAEAVSTMPVIPADKLLLNTVGDHRVGMLSITPGTCTELICYAAERCDGIILRCYGSGTAPESPALREALMLAQGRDIPVVAVSQCAEGGIRLGTYAAGGILRDAGVIDGRDMTPEMAYAKVQFALSQFADPEAQRAYLSTCQCGEYTAA</sequence>
<evidence type="ECO:0000313" key="7">
    <source>
        <dbReference type="Proteomes" id="UP000592216"/>
    </source>
</evidence>
<dbReference type="SMART" id="SM00870">
    <property type="entry name" value="Asparaginase"/>
    <property type="match status" value="1"/>
</dbReference>
<feature type="binding site" evidence="2">
    <location>
        <position position="56"/>
    </location>
    <ligand>
        <name>substrate</name>
    </ligand>
</feature>